<feature type="transmembrane region" description="Helical" evidence="1">
    <location>
        <begin position="32"/>
        <end position="49"/>
    </location>
</feature>
<protein>
    <submittedName>
        <fullName evidence="2">Uncharacterized protein</fullName>
    </submittedName>
</protein>
<name>A0A4V4HTK7_9HELO</name>
<keyword evidence="1" id="KW-1133">Transmembrane helix</keyword>
<dbReference type="Proteomes" id="UP000308671">
    <property type="component" value="Unassembled WGS sequence"/>
</dbReference>
<gene>
    <name evidence="2" type="ORF">BGAL_0441g00100</name>
</gene>
<evidence type="ECO:0000313" key="2">
    <source>
        <dbReference type="EMBL" id="THV45886.1"/>
    </source>
</evidence>
<keyword evidence="3" id="KW-1185">Reference proteome</keyword>
<comment type="caution">
    <text evidence="2">The sequence shown here is derived from an EMBL/GenBank/DDBJ whole genome shotgun (WGS) entry which is preliminary data.</text>
</comment>
<keyword evidence="1" id="KW-0472">Membrane</keyword>
<sequence length="75" mass="8267">MLDVTGTLAADTMDTMETSIMASMFNYPFQKYGVLMILVVVGTLAQPACHSSLALNHRNLLNTDIFSQGTWLKRA</sequence>
<organism evidence="2 3">
    <name type="scientific">Botrytis galanthina</name>
    <dbReference type="NCBI Taxonomy" id="278940"/>
    <lineage>
        <taxon>Eukaryota</taxon>
        <taxon>Fungi</taxon>
        <taxon>Dikarya</taxon>
        <taxon>Ascomycota</taxon>
        <taxon>Pezizomycotina</taxon>
        <taxon>Leotiomycetes</taxon>
        <taxon>Helotiales</taxon>
        <taxon>Sclerotiniaceae</taxon>
        <taxon>Botrytis</taxon>
    </lineage>
</organism>
<evidence type="ECO:0000313" key="3">
    <source>
        <dbReference type="Proteomes" id="UP000308671"/>
    </source>
</evidence>
<dbReference type="EMBL" id="PQXL01000440">
    <property type="protein sequence ID" value="THV45886.1"/>
    <property type="molecule type" value="Genomic_DNA"/>
</dbReference>
<reference evidence="2 3" key="1">
    <citation type="submission" date="2017-12" db="EMBL/GenBank/DDBJ databases">
        <title>Comparative genomics of Botrytis spp.</title>
        <authorList>
            <person name="Valero-Jimenez C.A."/>
            <person name="Tapia P."/>
            <person name="Veloso J."/>
            <person name="Silva-Moreno E."/>
            <person name="Staats M."/>
            <person name="Valdes J.H."/>
            <person name="Van Kan J.A.L."/>
        </authorList>
    </citation>
    <scope>NUCLEOTIDE SEQUENCE [LARGE SCALE GENOMIC DNA]</scope>
    <source>
        <strain evidence="2 3">MUCL435</strain>
    </source>
</reference>
<dbReference type="AlphaFoldDB" id="A0A4V4HTK7"/>
<accession>A0A4V4HTK7</accession>
<evidence type="ECO:0000256" key="1">
    <source>
        <dbReference type="SAM" id="Phobius"/>
    </source>
</evidence>
<keyword evidence="1" id="KW-0812">Transmembrane</keyword>
<proteinExistence type="predicted"/>